<evidence type="ECO:0000313" key="5">
    <source>
        <dbReference type="EMBL" id="ANF56881.1"/>
    </source>
</evidence>
<gene>
    <name evidence="5" type="ORF">A5892_04860</name>
</gene>
<organism evidence="5 6">
    <name type="scientific">Halotalea alkalilenta</name>
    <dbReference type="NCBI Taxonomy" id="376489"/>
    <lineage>
        <taxon>Bacteria</taxon>
        <taxon>Pseudomonadati</taxon>
        <taxon>Pseudomonadota</taxon>
        <taxon>Gammaproteobacteria</taxon>
        <taxon>Oceanospirillales</taxon>
        <taxon>Halomonadaceae</taxon>
        <taxon>Halotalea</taxon>
    </lineage>
</organism>
<dbReference type="PANTHER" id="PTHR11699">
    <property type="entry name" value="ALDEHYDE DEHYDROGENASE-RELATED"/>
    <property type="match status" value="1"/>
</dbReference>
<dbReference type="SUPFAM" id="SSF53720">
    <property type="entry name" value="ALDH-like"/>
    <property type="match status" value="1"/>
</dbReference>
<feature type="active site" evidence="2">
    <location>
        <position position="258"/>
    </location>
</feature>
<reference evidence="5 6" key="1">
    <citation type="submission" date="2016-04" db="EMBL/GenBank/DDBJ databases">
        <title>Complete Genome Sequence of Halotalea alkalilenta IHB B 13600.</title>
        <authorList>
            <person name="Swarnkar M.K."/>
            <person name="Sharma A."/>
            <person name="Kaushal K."/>
            <person name="Soni R."/>
            <person name="Rana S."/>
            <person name="Singh A.K."/>
            <person name="Gulati A."/>
        </authorList>
    </citation>
    <scope>NUCLEOTIDE SEQUENCE [LARGE SCALE GENOMIC DNA]</scope>
    <source>
        <strain evidence="5 6">IHB B 13600</strain>
    </source>
</reference>
<dbReference type="Pfam" id="PF00171">
    <property type="entry name" value="Aldedh"/>
    <property type="match status" value="1"/>
</dbReference>
<feature type="domain" description="Aldehyde dehydrogenase" evidence="4">
    <location>
        <begin position="28"/>
        <end position="485"/>
    </location>
</feature>
<dbReference type="RefSeq" id="WP_064121845.1">
    <property type="nucleotide sequence ID" value="NZ_CP015243.1"/>
</dbReference>
<evidence type="ECO:0000256" key="2">
    <source>
        <dbReference type="PROSITE-ProRule" id="PRU10007"/>
    </source>
</evidence>
<keyword evidence="6" id="KW-1185">Reference proteome</keyword>
<dbReference type="PROSITE" id="PS00687">
    <property type="entry name" value="ALDEHYDE_DEHYDR_GLU"/>
    <property type="match status" value="1"/>
</dbReference>
<protein>
    <submittedName>
        <fullName evidence="5">Aldehyde dehydrogenase</fullName>
    </submittedName>
</protein>
<accession>A0A172YCA1</accession>
<dbReference type="InterPro" id="IPR029510">
    <property type="entry name" value="Ald_DH_CS_GLU"/>
</dbReference>
<dbReference type="KEGG" id="haa:A5892_04860"/>
<evidence type="ECO:0000313" key="6">
    <source>
        <dbReference type="Proteomes" id="UP000077875"/>
    </source>
</evidence>
<evidence type="ECO:0000259" key="4">
    <source>
        <dbReference type="Pfam" id="PF00171"/>
    </source>
</evidence>
<dbReference type="Proteomes" id="UP000077875">
    <property type="component" value="Chromosome"/>
</dbReference>
<dbReference type="Gene3D" id="3.40.309.10">
    <property type="entry name" value="Aldehyde Dehydrogenase, Chain A, domain 2"/>
    <property type="match status" value="1"/>
</dbReference>
<dbReference type="STRING" id="376489.A5892_04860"/>
<dbReference type="InterPro" id="IPR016162">
    <property type="entry name" value="Ald_DH_N"/>
</dbReference>
<dbReference type="AlphaFoldDB" id="A0A172YCA1"/>
<dbReference type="InterPro" id="IPR015590">
    <property type="entry name" value="Aldehyde_DH_dom"/>
</dbReference>
<dbReference type="InterPro" id="IPR016163">
    <property type="entry name" value="Ald_DH_C"/>
</dbReference>
<sequence length="492" mass="52314">MPSFDPADIQVPSAHFIDGRLRPAPAVLDIARPSDGAVYAGLPLGDATLVDEAVESAWRAFKRSDWASRPPRERARAMRRWADLVEAETERLAALEALGSTRPIDQAVSWDVPYTAEGIRFFAEFADKHGGEVAATARDSFGMQVAEPIGVIGAIVPWNFPLSQTCWKVGPALAAGNAVVLKPSELTPFSAVRLAQLAVEAGIPPGILNVIQGDGPATGDALCRHPKIGKVTFTGSTATGSAIMQACAQSGPKAATLELGGKSPQLVFADAVDLDRTIRTVAASITANAGQVCVAGSRLLVERALLEPVIERIGRLFDALRPGRTWESGTTLAPIVSARQLERIDEIVTRARAAGAECLSGGGVYDAIEGGHYYRPTLLAVNDASNPAVREEIFGPVLSIQAFDDEEEAFALAEHETYGLAAGVHTADLGRALRAVRRIEAGTVWINRYGRSDDYILPTGGYKRSGIGKDLGREAYLANLRYKSVLIDIAAS</sequence>
<dbReference type="InterPro" id="IPR016161">
    <property type="entry name" value="Ald_DH/histidinol_DH"/>
</dbReference>
<dbReference type="EMBL" id="CP015243">
    <property type="protein sequence ID" value="ANF56881.1"/>
    <property type="molecule type" value="Genomic_DNA"/>
</dbReference>
<proteinExistence type="inferred from homology"/>
<dbReference type="GO" id="GO:0004030">
    <property type="term" value="F:aldehyde dehydrogenase [NAD(P)+] activity"/>
    <property type="evidence" value="ECO:0007669"/>
    <property type="project" value="UniProtKB-ARBA"/>
</dbReference>
<comment type="similarity">
    <text evidence="3">Belongs to the aldehyde dehydrogenase family.</text>
</comment>
<dbReference type="Gene3D" id="3.40.605.10">
    <property type="entry name" value="Aldehyde Dehydrogenase, Chain A, domain 1"/>
    <property type="match status" value="1"/>
</dbReference>
<keyword evidence="1 3" id="KW-0560">Oxidoreductase</keyword>
<evidence type="ECO:0000256" key="1">
    <source>
        <dbReference type="ARBA" id="ARBA00023002"/>
    </source>
</evidence>
<evidence type="ECO:0000256" key="3">
    <source>
        <dbReference type="RuleBase" id="RU003345"/>
    </source>
</evidence>
<dbReference type="FunFam" id="3.40.605.10:FF:000001">
    <property type="entry name" value="Aldehyde dehydrogenase 1"/>
    <property type="match status" value="1"/>
</dbReference>
<name>A0A172YCA1_9GAMM</name>